<proteinExistence type="predicted"/>
<accession>A0A4D6MS35</accession>
<gene>
    <name evidence="1" type="ORF">DEO72_LG8g1446</name>
</gene>
<keyword evidence="2" id="KW-1185">Reference proteome</keyword>
<sequence>MAATTTTILSVAAPRATASFRSTIFSPSRRRHETPLQFHLLSSNSVVRAPPSSSRRSHLLRPHVDAANTTVPLQRASHLEDASNLHHHFLASIAAPPHHHRGFFFP</sequence>
<dbReference type="AlphaFoldDB" id="A0A4D6MS35"/>
<evidence type="ECO:0000313" key="1">
    <source>
        <dbReference type="EMBL" id="QCE03422.1"/>
    </source>
</evidence>
<organism evidence="1 2">
    <name type="scientific">Vigna unguiculata</name>
    <name type="common">Cowpea</name>
    <dbReference type="NCBI Taxonomy" id="3917"/>
    <lineage>
        <taxon>Eukaryota</taxon>
        <taxon>Viridiplantae</taxon>
        <taxon>Streptophyta</taxon>
        <taxon>Embryophyta</taxon>
        <taxon>Tracheophyta</taxon>
        <taxon>Spermatophyta</taxon>
        <taxon>Magnoliopsida</taxon>
        <taxon>eudicotyledons</taxon>
        <taxon>Gunneridae</taxon>
        <taxon>Pentapetalae</taxon>
        <taxon>rosids</taxon>
        <taxon>fabids</taxon>
        <taxon>Fabales</taxon>
        <taxon>Fabaceae</taxon>
        <taxon>Papilionoideae</taxon>
        <taxon>50 kb inversion clade</taxon>
        <taxon>NPAAA clade</taxon>
        <taxon>indigoferoid/millettioid clade</taxon>
        <taxon>Phaseoleae</taxon>
        <taxon>Vigna</taxon>
    </lineage>
</organism>
<name>A0A4D6MS35_VIGUN</name>
<protein>
    <submittedName>
        <fullName evidence="1">Uncharacterized protein</fullName>
    </submittedName>
</protein>
<dbReference type="EMBL" id="CP039352">
    <property type="protein sequence ID" value="QCE03422.1"/>
    <property type="molecule type" value="Genomic_DNA"/>
</dbReference>
<dbReference type="Proteomes" id="UP000501690">
    <property type="component" value="Linkage Group LG8"/>
</dbReference>
<evidence type="ECO:0000313" key="2">
    <source>
        <dbReference type="Proteomes" id="UP000501690"/>
    </source>
</evidence>
<reference evidence="1 2" key="1">
    <citation type="submission" date="2019-04" db="EMBL/GenBank/DDBJ databases">
        <title>An improved genome assembly and genetic linkage map for asparagus bean, Vigna unguiculata ssp. sesquipedialis.</title>
        <authorList>
            <person name="Xia Q."/>
            <person name="Zhang R."/>
            <person name="Dong Y."/>
        </authorList>
    </citation>
    <scope>NUCLEOTIDE SEQUENCE [LARGE SCALE GENOMIC DNA]</scope>
    <source>
        <tissue evidence="1">Leaf</tissue>
    </source>
</reference>